<dbReference type="EMBL" id="AMCI01004889">
    <property type="protein sequence ID" value="EJW97197.1"/>
    <property type="molecule type" value="Genomic_DNA"/>
</dbReference>
<dbReference type="AlphaFoldDB" id="J9G5X2"/>
<protein>
    <submittedName>
        <fullName evidence="1">Uncharacterized protein</fullName>
    </submittedName>
</protein>
<gene>
    <name evidence="1" type="ORF">EVA_14696</name>
</gene>
<reference evidence="1" key="1">
    <citation type="journal article" date="2012" name="PLoS ONE">
        <title>Gene sets for utilization of primary and secondary nutrition supplies in the distal gut of endangered iberian lynx.</title>
        <authorList>
            <person name="Alcaide M."/>
            <person name="Messina E."/>
            <person name="Richter M."/>
            <person name="Bargiela R."/>
            <person name="Peplies J."/>
            <person name="Huws S.A."/>
            <person name="Newbold C.J."/>
            <person name="Golyshin P.N."/>
            <person name="Simon M.A."/>
            <person name="Lopez G."/>
            <person name="Yakimov M.M."/>
            <person name="Ferrer M."/>
        </authorList>
    </citation>
    <scope>NUCLEOTIDE SEQUENCE</scope>
</reference>
<accession>J9G5X2</accession>
<comment type="caution">
    <text evidence="1">The sequence shown here is derived from an EMBL/GenBank/DDBJ whole genome shotgun (WGS) entry which is preliminary data.</text>
</comment>
<evidence type="ECO:0000313" key="1">
    <source>
        <dbReference type="EMBL" id="EJW97197.1"/>
    </source>
</evidence>
<organism evidence="1">
    <name type="scientific">gut metagenome</name>
    <dbReference type="NCBI Taxonomy" id="749906"/>
    <lineage>
        <taxon>unclassified sequences</taxon>
        <taxon>metagenomes</taxon>
        <taxon>organismal metagenomes</taxon>
    </lineage>
</organism>
<sequence length="41" mass="4646">MPPMQLPLPTGEPATKPTIFPATATALPVRFWRALTVRWRK</sequence>
<name>J9G5X2_9ZZZZ</name>
<proteinExistence type="predicted"/>